<keyword evidence="4 9" id="KW-0812">Transmembrane</keyword>
<evidence type="ECO:0000256" key="4">
    <source>
        <dbReference type="ARBA" id="ARBA00022692"/>
    </source>
</evidence>
<evidence type="ECO:0000256" key="7">
    <source>
        <dbReference type="ARBA" id="ARBA00023010"/>
    </source>
</evidence>
<dbReference type="EMBL" id="CP104874">
    <property type="protein sequence ID" value="WWF05035.1"/>
    <property type="molecule type" value="Genomic_DNA"/>
</dbReference>
<protein>
    <recommendedName>
        <fullName evidence="9">Protein-export membrane protein SecF</fullName>
    </recommendedName>
</protein>
<dbReference type="SUPFAM" id="SSF82866">
    <property type="entry name" value="Multidrug efflux transporter AcrB transmembrane domain"/>
    <property type="match status" value="1"/>
</dbReference>
<dbReference type="RefSeq" id="WP_245634687.1">
    <property type="nucleotide sequence ID" value="NZ_CP104874.1"/>
</dbReference>
<dbReference type="Pfam" id="PF07549">
    <property type="entry name" value="Sec_GG"/>
    <property type="match status" value="1"/>
</dbReference>
<evidence type="ECO:0000313" key="13">
    <source>
        <dbReference type="Proteomes" id="UP001381003"/>
    </source>
</evidence>
<feature type="compositionally biased region" description="Low complexity" evidence="10">
    <location>
        <begin position="335"/>
        <end position="362"/>
    </location>
</feature>
<feature type="transmembrane region" description="Helical" evidence="9">
    <location>
        <begin position="253"/>
        <end position="272"/>
    </location>
</feature>
<evidence type="ECO:0000256" key="8">
    <source>
        <dbReference type="ARBA" id="ARBA00023136"/>
    </source>
</evidence>
<feature type="transmembrane region" description="Helical" evidence="9">
    <location>
        <begin position="172"/>
        <end position="192"/>
    </location>
</feature>
<keyword evidence="8 9" id="KW-0472">Membrane</keyword>
<evidence type="ECO:0000256" key="5">
    <source>
        <dbReference type="ARBA" id="ARBA00022927"/>
    </source>
</evidence>
<evidence type="ECO:0000313" key="12">
    <source>
        <dbReference type="EMBL" id="WWF05035.1"/>
    </source>
</evidence>
<dbReference type="InterPro" id="IPR022813">
    <property type="entry name" value="SecD/SecF_arch_bac"/>
</dbReference>
<feature type="compositionally biased region" description="Basic residues" evidence="10">
    <location>
        <begin position="393"/>
        <end position="405"/>
    </location>
</feature>
<evidence type="ECO:0000256" key="3">
    <source>
        <dbReference type="ARBA" id="ARBA00022475"/>
    </source>
</evidence>
<evidence type="ECO:0000256" key="9">
    <source>
        <dbReference type="HAMAP-Rule" id="MF_01464"/>
    </source>
</evidence>
<feature type="transmembrane region" description="Helical" evidence="9">
    <location>
        <begin position="27"/>
        <end position="45"/>
    </location>
</feature>
<dbReference type="InterPro" id="IPR022646">
    <property type="entry name" value="SecD/SecF_CS"/>
</dbReference>
<reference evidence="12 13" key="1">
    <citation type="submission" date="2022-09" db="EMBL/GenBank/DDBJ databases">
        <title>Complete genome sequence of Janibacter terrae strain COS04-44, PCL-degrading bacteria isolated from oil spilled coast.</title>
        <authorList>
            <person name="Park H."/>
            <person name="Kim J.Y."/>
            <person name="An S.H."/>
            <person name="Lee C.M."/>
            <person name="Weon H.-Y."/>
        </authorList>
    </citation>
    <scope>NUCLEOTIDE SEQUENCE [LARGE SCALE GENOMIC DNA]</scope>
    <source>
        <strain evidence="12 13">COS04-44</strain>
    </source>
</reference>
<feature type="domain" description="Protein export membrane protein SecD/SecF C-terminal" evidence="11">
    <location>
        <begin position="119"/>
        <end position="310"/>
    </location>
</feature>
<dbReference type="InterPro" id="IPR005665">
    <property type="entry name" value="SecF_bac"/>
</dbReference>
<keyword evidence="3 9" id="KW-1003">Cell membrane</keyword>
<comment type="similarity">
    <text evidence="9">Belongs to the SecD/SecF family. SecF subfamily.</text>
</comment>
<dbReference type="PANTHER" id="PTHR30081">
    <property type="entry name" value="PROTEIN-EXPORT MEMBRANE PROTEIN SEC"/>
    <property type="match status" value="1"/>
</dbReference>
<gene>
    <name evidence="9 12" type="primary">secF</name>
    <name evidence="12" type="ORF">N5P18_15440</name>
</gene>
<dbReference type="InterPro" id="IPR022645">
    <property type="entry name" value="SecD/SecF_bac"/>
</dbReference>
<sequence>MSSRMAQWGNDLYTGDRSINFVGKSRTWYIISAVIMAVAALGFLVQGLNLSLEFTGGSEFRVATSGAPADYEDEATAAVREVAGNAASANVSTLGGTTIRVQTEELDGDQAREVAQQLATTFGVESNKVSSSFIGPSWGASVSQQALRALVVFIIITTALMALYYRNWKMALASMVALAHDMLITVGIYTWTGFEVSPATLIGFLTVLGYSLYDTVVVFDHVKENTRAAFQNKRSTFANAANLAVNQTLVRSVNTTVIAVLPILAVLVIGFAKLGPGTLLDLSLALFIGMTVGAFSSVFIATPLLVDLRRKDPEVLALDKAAAKQPVRTPLRESVPAGAAPTTTKGATPAASTSAPSTSVSSRDAEPVAGETPQTVTGRAVHKYAQSAGPRNQPKKTPRNRRGSR</sequence>
<keyword evidence="5 9" id="KW-0653">Protein transport</keyword>
<evidence type="ECO:0000256" key="2">
    <source>
        <dbReference type="ARBA" id="ARBA00022448"/>
    </source>
</evidence>
<dbReference type="HAMAP" id="MF_01464_B">
    <property type="entry name" value="SecF_B"/>
    <property type="match status" value="1"/>
</dbReference>
<feature type="transmembrane region" description="Helical" evidence="9">
    <location>
        <begin position="146"/>
        <end position="165"/>
    </location>
</feature>
<dbReference type="NCBIfam" id="TIGR00966">
    <property type="entry name" value="transloc_SecF"/>
    <property type="match status" value="1"/>
</dbReference>
<keyword evidence="2 9" id="KW-0813">Transport</keyword>
<feature type="region of interest" description="Disordered" evidence="10">
    <location>
        <begin position="327"/>
        <end position="405"/>
    </location>
</feature>
<proteinExistence type="inferred from homology"/>
<keyword evidence="7 9" id="KW-0811">Translocation</keyword>
<dbReference type="Proteomes" id="UP001381003">
    <property type="component" value="Chromosome"/>
</dbReference>
<dbReference type="InterPro" id="IPR048634">
    <property type="entry name" value="SecD_SecF_C"/>
</dbReference>
<comment type="subunit">
    <text evidence="9">Forms a complex with SecD. Part of the essential Sec protein translocation apparatus which comprises SecA, SecYEG and auxiliary proteins SecDF. Other proteins may also be involved.</text>
</comment>
<feature type="transmembrane region" description="Helical" evidence="9">
    <location>
        <begin position="198"/>
        <end position="219"/>
    </location>
</feature>
<dbReference type="Gene3D" id="1.20.1640.10">
    <property type="entry name" value="Multidrug efflux transporter AcrB transmembrane domain"/>
    <property type="match status" value="1"/>
</dbReference>
<name>A0ABZ2FFC5_9MICO</name>
<keyword evidence="13" id="KW-1185">Reference proteome</keyword>
<dbReference type="Pfam" id="PF02355">
    <property type="entry name" value="SecD_SecF_C"/>
    <property type="match status" value="1"/>
</dbReference>
<dbReference type="PANTHER" id="PTHR30081:SF8">
    <property type="entry name" value="PROTEIN TRANSLOCASE SUBUNIT SECF"/>
    <property type="match status" value="1"/>
</dbReference>
<keyword evidence="6 9" id="KW-1133">Transmembrane helix</keyword>
<organism evidence="12 13">
    <name type="scientific">Janibacter terrae</name>
    <dbReference type="NCBI Taxonomy" id="103817"/>
    <lineage>
        <taxon>Bacteria</taxon>
        <taxon>Bacillati</taxon>
        <taxon>Actinomycetota</taxon>
        <taxon>Actinomycetes</taxon>
        <taxon>Micrococcales</taxon>
        <taxon>Intrasporangiaceae</taxon>
        <taxon>Janibacter</taxon>
    </lineage>
</organism>
<evidence type="ECO:0000256" key="1">
    <source>
        <dbReference type="ARBA" id="ARBA00004651"/>
    </source>
</evidence>
<comment type="subcellular location">
    <subcellularLocation>
        <location evidence="1 9">Cell membrane</location>
        <topology evidence="1 9">Multi-pass membrane protein</topology>
    </subcellularLocation>
</comment>
<evidence type="ECO:0000259" key="11">
    <source>
        <dbReference type="Pfam" id="PF02355"/>
    </source>
</evidence>
<dbReference type="PRINTS" id="PR01755">
    <property type="entry name" value="SECFTRNLCASE"/>
</dbReference>
<evidence type="ECO:0000256" key="6">
    <source>
        <dbReference type="ARBA" id="ARBA00022989"/>
    </source>
</evidence>
<evidence type="ECO:0000256" key="10">
    <source>
        <dbReference type="SAM" id="MobiDB-lite"/>
    </source>
</evidence>
<feature type="transmembrane region" description="Helical" evidence="9">
    <location>
        <begin position="284"/>
        <end position="306"/>
    </location>
</feature>
<comment type="function">
    <text evidence="9">Part of the Sec protein translocase complex. Interacts with the SecYEG preprotein conducting channel. SecDF uses the proton motive force (PMF) to complete protein translocation after the ATP-dependent function of SecA.</text>
</comment>
<accession>A0ABZ2FFC5</accession>